<proteinExistence type="predicted"/>
<keyword evidence="1" id="KW-1133">Transmembrane helix</keyword>
<organism evidence="2 3">
    <name type="scientific">Methanobrevibacter woesei</name>
    <dbReference type="NCBI Taxonomy" id="190976"/>
    <lineage>
        <taxon>Archaea</taxon>
        <taxon>Methanobacteriati</taxon>
        <taxon>Methanobacteriota</taxon>
        <taxon>Methanomada group</taxon>
        <taxon>Methanobacteria</taxon>
        <taxon>Methanobacteriales</taxon>
        <taxon>Methanobacteriaceae</taxon>
        <taxon>Methanobrevibacter</taxon>
    </lineage>
</organism>
<keyword evidence="1" id="KW-0472">Membrane</keyword>
<accession>A0A2U1S5I7</accession>
<name>A0A2U1S5I7_9EURY</name>
<sequence length="29" mass="3120">MNKLQIAAIFIILIMVFSAVAGFILLVLG</sequence>
<keyword evidence="3" id="KW-1185">Reference proteome</keyword>
<protein>
    <submittedName>
        <fullName evidence="2">Uncharacterized protein</fullName>
    </submittedName>
</protein>
<feature type="transmembrane region" description="Helical" evidence="1">
    <location>
        <begin position="6"/>
        <end position="28"/>
    </location>
</feature>
<evidence type="ECO:0000313" key="3">
    <source>
        <dbReference type="Proteomes" id="UP000245577"/>
    </source>
</evidence>
<evidence type="ECO:0000313" key="2">
    <source>
        <dbReference type="EMBL" id="PWB84762.1"/>
    </source>
</evidence>
<evidence type="ECO:0000256" key="1">
    <source>
        <dbReference type="SAM" id="Phobius"/>
    </source>
</evidence>
<dbReference type="Proteomes" id="UP000245577">
    <property type="component" value="Unassembled WGS sequence"/>
</dbReference>
<gene>
    <name evidence="2" type="ORF">MBBWO_15280</name>
</gene>
<reference evidence="2 3" key="1">
    <citation type="submission" date="2017-03" db="EMBL/GenBank/DDBJ databases">
        <title>Genome sequence of Methanobrevibacter wosei.</title>
        <authorList>
            <person name="Poehlein A."/>
            <person name="Seedorf H."/>
            <person name="Daniel R."/>
        </authorList>
    </citation>
    <scope>NUCLEOTIDE SEQUENCE [LARGE SCALE GENOMIC DNA]</scope>
    <source>
        <strain evidence="2 3">DSM 11979</strain>
    </source>
</reference>
<comment type="caution">
    <text evidence="2">The sequence shown here is derived from an EMBL/GenBank/DDBJ whole genome shotgun (WGS) entry which is preliminary data.</text>
</comment>
<keyword evidence="1" id="KW-0812">Transmembrane</keyword>
<dbReference type="EMBL" id="MZGU01000007">
    <property type="protein sequence ID" value="PWB84762.1"/>
    <property type="molecule type" value="Genomic_DNA"/>
</dbReference>
<dbReference type="AlphaFoldDB" id="A0A2U1S5I7"/>